<dbReference type="Proteomes" id="UP001549749">
    <property type="component" value="Unassembled WGS sequence"/>
</dbReference>
<protein>
    <submittedName>
        <fullName evidence="1">Uncharacterized protein</fullName>
    </submittedName>
</protein>
<sequence length="264" mass="30811">MRKINGKAPFSKLERGYPHQVVFFGNTPFEIHDRKKKFVEFGRRENIIDQRQLRRRGDKYVFVFDRKQGRLVEDPVEVKEGYEQITVPFFIAQLKAQISDLWELNRTNQVFKELGYGVHLADAYLIECYQGRPVEYDLEGTIFRLDVKRGCLIQKDNEQNVIDLLEMPCAPISGYELMYDPGNKNIDTGDPVANTSKLIFFDQMVNCDPLGMAKKYDISISRLPDLDMYLNSPETVSYCQKFNGDLKEIKSLEKPNSKRSQMRR</sequence>
<evidence type="ECO:0000313" key="1">
    <source>
        <dbReference type="EMBL" id="MET7000716.1"/>
    </source>
</evidence>
<accession>A0ABV2TCG6</accession>
<dbReference type="EMBL" id="JBEXAC010000002">
    <property type="protein sequence ID" value="MET7000716.1"/>
    <property type="molecule type" value="Genomic_DNA"/>
</dbReference>
<evidence type="ECO:0000313" key="2">
    <source>
        <dbReference type="Proteomes" id="UP001549749"/>
    </source>
</evidence>
<dbReference type="RefSeq" id="WP_354663268.1">
    <property type="nucleotide sequence ID" value="NZ_JBEXAC010000002.1"/>
</dbReference>
<comment type="caution">
    <text evidence="1">The sequence shown here is derived from an EMBL/GenBank/DDBJ whole genome shotgun (WGS) entry which is preliminary data.</text>
</comment>
<proteinExistence type="predicted"/>
<gene>
    <name evidence="1" type="ORF">ABR189_25250</name>
</gene>
<reference evidence="1 2" key="1">
    <citation type="submission" date="2024-06" db="EMBL/GenBank/DDBJ databases">
        <title>Chitinophaga defluvii sp. nov., isolated from municipal sewage.</title>
        <authorList>
            <person name="Zhang L."/>
        </authorList>
    </citation>
    <scope>NUCLEOTIDE SEQUENCE [LARGE SCALE GENOMIC DNA]</scope>
    <source>
        <strain evidence="1 2">H8</strain>
    </source>
</reference>
<organism evidence="1 2">
    <name type="scientific">Chitinophaga defluvii</name>
    <dbReference type="NCBI Taxonomy" id="3163343"/>
    <lineage>
        <taxon>Bacteria</taxon>
        <taxon>Pseudomonadati</taxon>
        <taxon>Bacteroidota</taxon>
        <taxon>Chitinophagia</taxon>
        <taxon>Chitinophagales</taxon>
        <taxon>Chitinophagaceae</taxon>
        <taxon>Chitinophaga</taxon>
    </lineage>
</organism>
<name>A0ABV2TCG6_9BACT</name>
<keyword evidence="2" id="KW-1185">Reference proteome</keyword>